<dbReference type="EMBL" id="CP061336">
    <property type="protein sequence ID" value="QNU66607.1"/>
    <property type="molecule type" value="Genomic_DNA"/>
</dbReference>
<protein>
    <submittedName>
        <fullName evidence="1">EpsG family protein</fullName>
    </submittedName>
</protein>
<sequence>MLVYIIATLLSILFAHLIIRTEYFNISDLAFSVQYQKNIRNTFYMILSFLPLFVVGAIRWDVGTDFEKVYEYGFNLIIADGEQPRWELGFTYLIKLIALFTDECQWMFAGTAFVFCFFVYKAIFNSSKNVCQSIFLLLITTLYFFSLNGIRQGIAVAIFLYSIKYIKDKKLFKYILVILFAASFHTIALIFLPLYFICNIKISPKIGVIVIVVSAISTPFVGSLFKFIMSQTRYVTYFGSVYDVPDTPYVHILINTVITTIGYLCYSKNSENFSYRIYMNIQLVASVFTIFSGSILIAERIILCFEAAQILFIPEILYSEDNAIIKTIIMATVYAMFIFIFFYGTVKLGWYTVLPYRTFLSR</sequence>
<gene>
    <name evidence="1" type="ORF">EHE19_017425</name>
</gene>
<dbReference type="InterPro" id="IPR049458">
    <property type="entry name" value="EpsG-like"/>
</dbReference>
<keyword evidence="2" id="KW-1185">Reference proteome</keyword>
<organism evidence="1 2">
    <name type="scientific">Ruminiclostridium herbifermentans</name>
    <dbReference type="NCBI Taxonomy" id="2488810"/>
    <lineage>
        <taxon>Bacteria</taxon>
        <taxon>Bacillati</taxon>
        <taxon>Bacillota</taxon>
        <taxon>Clostridia</taxon>
        <taxon>Eubacteriales</taxon>
        <taxon>Oscillospiraceae</taxon>
        <taxon>Ruminiclostridium</taxon>
    </lineage>
</organism>
<evidence type="ECO:0000313" key="2">
    <source>
        <dbReference type="Proteomes" id="UP000306409"/>
    </source>
</evidence>
<evidence type="ECO:0000313" key="1">
    <source>
        <dbReference type="EMBL" id="QNU66607.1"/>
    </source>
</evidence>
<dbReference type="Proteomes" id="UP000306409">
    <property type="component" value="Chromosome"/>
</dbReference>
<dbReference type="AlphaFoldDB" id="A0A4U7JFW9"/>
<dbReference type="RefSeq" id="WP_137697374.1">
    <property type="nucleotide sequence ID" value="NZ_CP061336.1"/>
</dbReference>
<dbReference type="KEGG" id="rher:EHE19_017425"/>
<dbReference type="Pfam" id="PF14897">
    <property type="entry name" value="EpsG"/>
    <property type="match status" value="1"/>
</dbReference>
<accession>A0A4U7JFW9</accession>
<proteinExistence type="predicted"/>
<name>A0A4U7JFW9_9FIRM</name>
<reference evidence="1 2" key="1">
    <citation type="submission" date="2020-09" db="EMBL/GenBank/DDBJ databases">
        <title>Characterization and genome sequencing of Ruminiclostridium sp. nov. MA18.</title>
        <authorList>
            <person name="Rettenmaier R."/>
            <person name="Kowollik M.-L."/>
            <person name="Liebl W."/>
            <person name="Zverlov V."/>
        </authorList>
    </citation>
    <scope>NUCLEOTIDE SEQUENCE [LARGE SCALE GENOMIC DNA]</scope>
    <source>
        <strain evidence="1 2">MA18</strain>
    </source>
</reference>
<dbReference type="OrthoDB" id="1649543at2"/>